<dbReference type="Proteomes" id="UP000523000">
    <property type="component" value="Unassembled WGS sequence"/>
</dbReference>
<dbReference type="PRINTS" id="PR00691">
    <property type="entry name" value="ADHESINB"/>
</dbReference>
<organism evidence="8 9">
    <name type="scientific">Paeniglutamicibacter cryotolerans</name>
    <dbReference type="NCBI Taxonomy" id="670079"/>
    <lineage>
        <taxon>Bacteria</taxon>
        <taxon>Bacillati</taxon>
        <taxon>Actinomycetota</taxon>
        <taxon>Actinomycetes</taxon>
        <taxon>Micrococcales</taxon>
        <taxon>Micrococcaceae</taxon>
        <taxon>Paeniglutamicibacter</taxon>
    </lineage>
</organism>
<dbReference type="InterPro" id="IPR006128">
    <property type="entry name" value="Lipoprotein_PsaA-like"/>
</dbReference>
<evidence type="ECO:0000313" key="8">
    <source>
        <dbReference type="EMBL" id="MBB2996348.1"/>
    </source>
</evidence>
<evidence type="ECO:0000256" key="3">
    <source>
        <dbReference type="ARBA" id="ARBA00022723"/>
    </source>
</evidence>
<gene>
    <name evidence="8" type="ORF">E9229_002539</name>
</gene>
<dbReference type="GO" id="GO:0046872">
    <property type="term" value="F:metal ion binding"/>
    <property type="evidence" value="ECO:0007669"/>
    <property type="project" value="UniProtKB-KW"/>
</dbReference>
<dbReference type="AlphaFoldDB" id="A0A839QIW0"/>
<evidence type="ECO:0000256" key="1">
    <source>
        <dbReference type="ARBA" id="ARBA00004196"/>
    </source>
</evidence>
<keyword evidence="4 7" id="KW-0732">Signal</keyword>
<dbReference type="PANTHER" id="PTHR42953:SF1">
    <property type="entry name" value="METAL-BINDING PROTEIN HI_0362-RELATED"/>
    <property type="match status" value="1"/>
</dbReference>
<evidence type="ECO:0000256" key="5">
    <source>
        <dbReference type="RuleBase" id="RU003512"/>
    </source>
</evidence>
<dbReference type="SUPFAM" id="SSF53807">
    <property type="entry name" value="Helical backbone' metal receptor"/>
    <property type="match status" value="1"/>
</dbReference>
<comment type="subcellular location">
    <subcellularLocation>
        <location evidence="1">Cell envelope</location>
    </subcellularLocation>
</comment>
<accession>A0A839QIW0</accession>
<evidence type="ECO:0000313" key="9">
    <source>
        <dbReference type="Proteomes" id="UP000523000"/>
    </source>
</evidence>
<keyword evidence="2 5" id="KW-0813">Transport</keyword>
<feature type="chain" id="PRO_5032966796" evidence="7">
    <location>
        <begin position="37"/>
        <end position="329"/>
    </location>
</feature>
<proteinExistence type="inferred from homology"/>
<reference evidence="8 9" key="1">
    <citation type="submission" date="2020-08" db="EMBL/GenBank/DDBJ databases">
        <title>Sequencing the genomes of 1000 actinobacteria strains.</title>
        <authorList>
            <person name="Klenk H.-P."/>
        </authorList>
    </citation>
    <scope>NUCLEOTIDE SEQUENCE [LARGE SCALE GENOMIC DNA]</scope>
    <source>
        <strain evidence="8 9">DSM 22826</strain>
    </source>
</reference>
<dbReference type="GO" id="GO:0030313">
    <property type="term" value="C:cell envelope"/>
    <property type="evidence" value="ECO:0007669"/>
    <property type="project" value="UniProtKB-SubCell"/>
</dbReference>
<protein>
    <submittedName>
        <fullName evidence="8">Zinc/manganese transport system substrate-binding protein</fullName>
    </submittedName>
</protein>
<comment type="caution">
    <text evidence="8">The sequence shown here is derived from an EMBL/GenBank/DDBJ whole genome shotgun (WGS) entry which is preliminary data.</text>
</comment>
<evidence type="ECO:0000256" key="4">
    <source>
        <dbReference type="ARBA" id="ARBA00022729"/>
    </source>
</evidence>
<dbReference type="PANTHER" id="PTHR42953">
    <property type="entry name" value="HIGH-AFFINITY ZINC UPTAKE SYSTEM PROTEIN ZNUA-RELATED"/>
    <property type="match status" value="1"/>
</dbReference>
<dbReference type="Gene3D" id="3.40.50.1980">
    <property type="entry name" value="Nitrogenase molybdenum iron protein domain"/>
    <property type="match status" value="2"/>
</dbReference>
<dbReference type="InterPro" id="IPR006127">
    <property type="entry name" value="ZnuA-like"/>
</dbReference>
<dbReference type="InterPro" id="IPR006129">
    <property type="entry name" value="AdhesinB"/>
</dbReference>
<evidence type="ECO:0000256" key="2">
    <source>
        <dbReference type="ARBA" id="ARBA00022448"/>
    </source>
</evidence>
<feature type="region of interest" description="Disordered" evidence="6">
    <location>
        <begin position="138"/>
        <end position="157"/>
    </location>
</feature>
<feature type="signal peptide" evidence="7">
    <location>
        <begin position="1"/>
        <end position="36"/>
    </location>
</feature>
<name>A0A839QIW0_9MICC</name>
<sequence>MIRQLPKGPQMARSLRTVAALAALLLVSGCGGGAVASPPTPEAGVGGIRVVASTSVYADVARAVGGDRVDATAIIDKTSQDPHSYEATVRDKLAVSRADLVIANGGGYDVFIDALAGSLKLAPDTIISVVGLDSEAHDTHAEGSSAEAASGHDHGGANEHVWYDPHVVAELADTLAARFSALEPEFSERFAANARKFSAGTEKIERRLENLTAGGGSKSFAMTEPVPYYLLTEAGMKDATPEGLGEAMESGGDVPPLLLKRLSDGLRSGAYDVFAYNSQTSGPQTEAARKVAEQYGVPILDFTETLPAGDSYLSWMNDNVNHLEAALEH</sequence>
<dbReference type="Pfam" id="PF01297">
    <property type="entry name" value="ZnuA"/>
    <property type="match status" value="1"/>
</dbReference>
<evidence type="ECO:0000256" key="7">
    <source>
        <dbReference type="SAM" id="SignalP"/>
    </source>
</evidence>
<dbReference type="GO" id="GO:0030001">
    <property type="term" value="P:metal ion transport"/>
    <property type="evidence" value="ECO:0007669"/>
    <property type="project" value="InterPro"/>
</dbReference>
<dbReference type="InterPro" id="IPR050492">
    <property type="entry name" value="Bact_metal-bind_prot9"/>
</dbReference>
<dbReference type="GO" id="GO:0007155">
    <property type="term" value="P:cell adhesion"/>
    <property type="evidence" value="ECO:0007669"/>
    <property type="project" value="InterPro"/>
</dbReference>
<evidence type="ECO:0000256" key="6">
    <source>
        <dbReference type="SAM" id="MobiDB-lite"/>
    </source>
</evidence>
<comment type="similarity">
    <text evidence="5">Belongs to the bacterial solute-binding protein 9 family.</text>
</comment>
<dbReference type="PROSITE" id="PS51257">
    <property type="entry name" value="PROKAR_LIPOPROTEIN"/>
    <property type="match status" value="1"/>
</dbReference>
<keyword evidence="9" id="KW-1185">Reference proteome</keyword>
<dbReference type="PRINTS" id="PR00690">
    <property type="entry name" value="ADHESNFAMILY"/>
</dbReference>
<dbReference type="EMBL" id="JACHVS010000001">
    <property type="protein sequence ID" value="MBB2996348.1"/>
    <property type="molecule type" value="Genomic_DNA"/>
</dbReference>
<keyword evidence="3" id="KW-0479">Metal-binding</keyword>